<accession>A0A915VMP0</accession>
<sequence>MSFKKDEPLNNTSVRINILMLKQNSQVFCFIFEYILKL</sequence>
<keyword evidence="2" id="KW-1185">Reference proteome</keyword>
<dbReference type="KEGG" id="aup:AsAng_0001270"/>
<reference evidence="1" key="1">
    <citation type="submission" date="2022-09" db="EMBL/GenBank/DDBJ databases">
        <title>Aureispira anguillicida sp. nov., isolated from Leptocephalus of Japanese eel Anguilla japonica.</title>
        <authorList>
            <person name="Yuasa K."/>
            <person name="Mekata T."/>
            <person name="Ikunari K."/>
        </authorList>
    </citation>
    <scope>NUCLEOTIDE SEQUENCE</scope>
    <source>
        <strain evidence="1">EL160426</strain>
    </source>
</reference>
<protein>
    <submittedName>
        <fullName evidence="1">Uncharacterized protein</fullName>
    </submittedName>
</protein>
<evidence type="ECO:0000313" key="1">
    <source>
        <dbReference type="EMBL" id="BDS09429.1"/>
    </source>
</evidence>
<dbReference type="Proteomes" id="UP001060919">
    <property type="component" value="Chromosome"/>
</dbReference>
<name>A0A915VMP0_9BACT</name>
<dbReference type="AlphaFoldDB" id="A0A915VMP0"/>
<evidence type="ECO:0000313" key="2">
    <source>
        <dbReference type="Proteomes" id="UP001060919"/>
    </source>
</evidence>
<proteinExistence type="predicted"/>
<dbReference type="EMBL" id="AP026867">
    <property type="protein sequence ID" value="BDS09429.1"/>
    <property type="molecule type" value="Genomic_DNA"/>
</dbReference>
<gene>
    <name evidence="1" type="ORF">AsAng_0001270</name>
</gene>
<organism evidence="1 2">
    <name type="scientific">Aureispira anguillae</name>
    <dbReference type="NCBI Taxonomy" id="2864201"/>
    <lineage>
        <taxon>Bacteria</taxon>
        <taxon>Pseudomonadati</taxon>
        <taxon>Bacteroidota</taxon>
        <taxon>Saprospiria</taxon>
        <taxon>Saprospirales</taxon>
        <taxon>Saprospiraceae</taxon>
        <taxon>Aureispira</taxon>
    </lineage>
</organism>